<dbReference type="RefSeq" id="WP_060531625.1">
    <property type="nucleotide sequence ID" value="NZ_CP013023.1"/>
</dbReference>
<dbReference type="Pfam" id="PF13180">
    <property type="entry name" value="PDZ_2"/>
    <property type="match status" value="1"/>
</dbReference>
<dbReference type="OrthoDB" id="9758917at2"/>
<dbReference type="PANTHER" id="PTHR43343:SF3">
    <property type="entry name" value="PROTEASE DO-LIKE 8, CHLOROPLASTIC"/>
    <property type="match status" value="1"/>
</dbReference>
<gene>
    <name evidence="7" type="ORF">AR543_02675</name>
</gene>
<dbReference type="InterPro" id="IPR001940">
    <property type="entry name" value="Peptidase_S1C"/>
</dbReference>
<name>A0A172ZCQ4_9BACL</name>
<dbReference type="GO" id="GO:0004252">
    <property type="term" value="F:serine-type endopeptidase activity"/>
    <property type="evidence" value="ECO:0007669"/>
    <property type="project" value="InterPro"/>
</dbReference>
<dbReference type="EMBL" id="CP013023">
    <property type="protein sequence ID" value="ANF95047.1"/>
    <property type="molecule type" value="Genomic_DNA"/>
</dbReference>
<dbReference type="InterPro" id="IPR001478">
    <property type="entry name" value="PDZ"/>
</dbReference>
<organism evidence="7 8">
    <name type="scientific">Paenibacillus bovis</name>
    <dbReference type="NCBI Taxonomy" id="1616788"/>
    <lineage>
        <taxon>Bacteria</taxon>
        <taxon>Bacillati</taxon>
        <taxon>Bacillota</taxon>
        <taxon>Bacilli</taxon>
        <taxon>Bacillales</taxon>
        <taxon>Paenibacillaceae</taxon>
        <taxon>Paenibacillus</taxon>
    </lineage>
</organism>
<keyword evidence="5" id="KW-1133">Transmembrane helix</keyword>
<dbReference type="Proteomes" id="UP000078148">
    <property type="component" value="Chromosome"/>
</dbReference>
<dbReference type="STRING" id="1616788.AR543_02675"/>
<evidence type="ECO:0000256" key="5">
    <source>
        <dbReference type="SAM" id="Phobius"/>
    </source>
</evidence>
<dbReference type="InterPro" id="IPR036034">
    <property type="entry name" value="PDZ_sf"/>
</dbReference>
<evidence type="ECO:0000256" key="4">
    <source>
        <dbReference type="ARBA" id="ARBA00022825"/>
    </source>
</evidence>
<keyword evidence="3" id="KW-0378">Hydrolase</keyword>
<evidence type="ECO:0000256" key="2">
    <source>
        <dbReference type="ARBA" id="ARBA00022670"/>
    </source>
</evidence>
<keyword evidence="5" id="KW-0472">Membrane</keyword>
<dbReference type="InterPro" id="IPR043504">
    <property type="entry name" value="Peptidase_S1_PA_chymotrypsin"/>
</dbReference>
<evidence type="ECO:0000259" key="6">
    <source>
        <dbReference type="Pfam" id="PF13180"/>
    </source>
</evidence>
<keyword evidence="8" id="KW-1185">Reference proteome</keyword>
<accession>A0A172ZCQ4</accession>
<dbReference type="KEGG" id="pbv:AR543_02675"/>
<comment type="similarity">
    <text evidence="1">Belongs to the peptidase S1C family.</text>
</comment>
<dbReference type="Gene3D" id="2.40.10.10">
    <property type="entry name" value="Trypsin-like serine proteases"/>
    <property type="match status" value="2"/>
</dbReference>
<feature type="domain" description="PDZ" evidence="6">
    <location>
        <begin position="314"/>
        <end position="415"/>
    </location>
</feature>
<dbReference type="PANTHER" id="PTHR43343">
    <property type="entry name" value="PEPTIDASE S12"/>
    <property type="match status" value="1"/>
</dbReference>
<proteinExistence type="inferred from homology"/>
<feature type="transmembrane region" description="Helical" evidence="5">
    <location>
        <begin position="45"/>
        <end position="67"/>
    </location>
</feature>
<evidence type="ECO:0000256" key="1">
    <source>
        <dbReference type="ARBA" id="ARBA00010541"/>
    </source>
</evidence>
<evidence type="ECO:0000313" key="8">
    <source>
        <dbReference type="Proteomes" id="UP000078148"/>
    </source>
</evidence>
<reference evidence="7 8" key="2">
    <citation type="journal article" date="2016" name="Int. J. Syst. Evol. Microbiol.">
        <title>Paenibacillus bovis sp. nov., isolated from raw yak (Bos grunniens) milk.</title>
        <authorList>
            <person name="Gao C."/>
            <person name="Han J."/>
            <person name="Liu Z."/>
            <person name="Xu X."/>
            <person name="Hang F."/>
            <person name="Wu Z."/>
        </authorList>
    </citation>
    <scope>NUCLEOTIDE SEQUENCE [LARGE SCALE GENOMIC DNA]</scope>
    <source>
        <strain evidence="7 8">BD3526</strain>
    </source>
</reference>
<dbReference type="SUPFAM" id="SSF50494">
    <property type="entry name" value="Trypsin-like serine proteases"/>
    <property type="match status" value="1"/>
</dbReference>
<dbReference type="Pfam" id="PF13365">
    <property type="entry name" value="Trypsin_2"/>
    <property type="match status" value="1"/>
</dbReference>
<evidence type="ECO:0000313" key="7">
    <source>
        <dbReference type="EMBL" id="ANF95047.1"/>
    </source>
</evidence>
<dbReference type="SUPFAM" id="SSF50156">
    <property type="entry name" value="PDZ domain-like"/>
    <property type="match status" value="1"/>
</dbReference>
<protein>
    <submittedName>
        <fullName evidence="7">Serine protease</fullName>
    </submittedName>
</protein>
<dbReference type="Gene3D" id="2.30.42.10">
    <property type="match status" value="1"/>
</dbReference>
<dbReference type="InterPro" id="IPR009003">
    <property type="entry name" value="Peptidase_S1_PA"/>
</dbReference>
<dbReference type="PRINTS" id="PR00834">
    <property type="entry name" value="PROTEASES2C"/>
</dbReference>
<dbReference type="AlphaFoldDB" id="A0A172ZCQ4"/>
<sequence length="423" mass="45592">MALFDDDFYSTKVPRKSRRQAPLSPSYPVPRSFRVQPRRSSMLKIVLVSALTSAVTVFAVLGALIWYHNSYPAAASASMLPLEQTGGNPYEQLTRVAEQVRPAVVSIVNYQNGEKELDTPPALDESALGSGVIFRKEGGKAYIVTNNHVISDADEVDAVLTDGTMLKATVVGADFISDIAVLSVSAKDVDTVAPIGDSDQLQLGETVLAIGNPLGFNGTMTSGIVSYDNRLIPVSLNQDGNYDWEQNVIQTDAAINEGNSGGALVNLSGQVIGINTMKIADTGVEGLGFAIPINEVMDNAEQLMKNGKINRPYLGVYSVDLDNEYAYRSYDEEEPESKKPELPDSVKEGAVVVEASGPAKAAGLAADDVIVQLDREKVGSTLELRKYLYNHKKAGDTLKVTYYRSGAKKTVNVTLESQPDNHK</sequence>
<dbReference type="InterPro" id="IPR051201">
    <property type="entry name" value="Chloro_Bact_Ser_Proteases"/>
</dbReference>
<reference evidence="8" key="1">
    <citation type="submission" date="2015-10" db="EMBL/GenBank/DDBJ databases">
        <title>Genome of Paenibacillus bovis sp. nov.</title>
        <authorList>
            <person name="Wu Z."/>
            <person name="Gao C."/>
            <person name="Liu Z."/>
            <person name="Zheng H."/>
        </authorList>
    </citation>
    <scope>NUCLEOTIDE SEQUENCE [LARGE SCALE GENOMIC DNA]</scope>
    <source>
        <strain evidence="8">BD3526</strain>
    </source>
</reference>
<dbReference type="GO" id="GO:0006508">
    <property type="term" value="P:proteolysis"/>
    <property type="evidence" value="ECO:0007669"/>
    <property type="project" value="UniProtKB-KW"/>
</dbReference>
<keyword evidence="4" id="KW-0720">Serine protease</keyword>
<keyword evidence="2 7" id="KW-0645">Protease</keyword>
<keyword evidence="5" id="KW-0812">Transmembrane</keyword>
<evidence type="ECO:0000256" key="3">
    <source>
        <dbReference type="ARBA" id="ARBA00022801"/>
    </source>
</evidence>